<dbReference type="PANTHER" id="PTHR21561">
    <property type="entry name" value="INO80 COMPLEX SUBUNIT B"/>
    <property type="match status" value="1"/>
</dbReference>
<reference evidence="2" key="3">
    <citation type="submission" date="2021-05" db="UniProtKB">
        <authorList>
            <consortium name="EnsemblPlants"/>
        </authorList>
    </citation>
    <scope>IDENTIFICATION</scope>
    <source>
        <strain evidence="2">cv. B73</strain>
    </source>
</reference>
<feature type="compositionally biased region" description="Basic and acidic residues" evidence="1">
    <location>
        <begin position="121"/>
        <end position="130"/>
    </location>
</feature>
<dbReference type="InParanoid" id="A0A804LJ99"/>
<dbReference type="PANTHER" id="PTHR21561:SF20">
    <property type="entry name" value="OS12G0561200 PROTEIN"/>
    <property type="match status" value="1"/>
</dbReference>
<evidence type="ECO:0000313" key="2">
    <source>
        <dbReference type="EnsemblPlants" id="Zm00001eb015100_P001"/>
    </source>
</evidence>
<dbReference type="InterPro" id="IPR029523">
    <property type="entry name" value="INO80B/Ies2"/>
</dbReference>
<dbReference type="Proteomes" id="UP000007305">
    <property type="component" value="Chromosome 1"/>
</dbReference>
<feature type="region of interest" description="Disordered" evidence="1">
    <location>
        <begin position="96"/>
        <end position="130"/>
    </location>
</feature>
<name>A0A804LJ99_MAIZE</name>
<keyword evidence="3" id="KW-1185">Reference proteome</keyword>
<protein>
    <submittedName>
        <fullName evidence="2">Uncharacterized protein</fullName>
    </submittedName>
</protein>
<proteinExistence type="predicted"/>
<dbReference type="AlphaFoldDB" id="A0A804LJ99"/>
<evidence type="ECO:0000256" key="1">
    <source>
        <dbReference type="SAM" id="MobiDB-lite"/>
    </source>
</evidence>
<dbReference type="GO" id="GO:0031011">
    <property type="term" value="C:Ino80 complex"/>
    <property type="evidence" value="ECO:0007669"/>
    <property type="project" value="InterPro"/>
</dbReference>
<dbReference type="EnsemblPlants" id="Zm00001eb015100_T001">
    <property type="protein sequence ID" value="Zm00001eb015100_P001"/>
    <property type="gene ID" value="Zm00001eb015100"/>
</dbReference>
<accession>A0A804LJ99</accession>
<dbReference type="Gramene" id="Zm00001eb015100_T001">
    <property type="protein sequence ID" value="Zm00001eb015100_P001"/>
    <property type="gene ID" value="Zm00001eb015100"/>
</dbReference>
<evidence type="ECO:0000313" key="3">
    <source>
        <dbReference type="Proteomes" id="UP000007305"/>
    </source>
</evidence>
<sequence>MVLHVDLNTLDLPVMEGVNELLAISLKSSDFVSFKCICPFKHNTMMDCCDIMMYCFFLENSDSEPDFEETEQKTINEPHVNVRSEPLTTRRCALQPWMDGSSSSNSTVDLPDGVPPAPSRSKNDRLSKEEMIATMDEVVQGRKMQVEKATKESED</sequence>
<reference evidence="3" key="1">
    <citation type="submission" date="2015-12" db="EMBL/GenBank/DDBJ databases">
        <title>Update maize B73 reference genome by single molecule sequencing technologies.</title>
        <authorList>
            <consortium name="Maize Genome Sequencing Project"/>
            <person name="Ware D."/>
        </authorList>
    </citation>
    <scope>NUCLEOTIDE SEQUENCE [LARGE SCALE GENOMIC DNA]</scope>
    <source>
        <strain evidence="3">cv. B73</strain>
    </source>
</reference>
<dbReference type="GO" id="GO:0006338">
    <property type="term" value="P:chromatin remodeling"/>
    <property type="evidence" value="ECO:0007669"/>
    <property type="project" value="InterPro"/>
</dbReference>
<reference evidence="2" key="2">
    <citation type="submission" date="2019-07" db="EMBL/GenBank/DDBJ databases">
        <authorList>
            <person name="Seetharam A."/>
            <person name="Woodhouse M."/>
            <person name="Cannon E."/>
        </authorList>
    </citation>
    <scope>NUCLEOTIDE SEQUENCE [LARGE SCALE GENOMIC DNA]</scope>
    <source>
        <strain evidence="2">cv. B73</strain>
    </source>
</reference>
<organism evidence="2 3">
    <name type="scientific">Zea mays</name>
    <name type="common">Maize</name>
    <dbReference type="NCBI Taxonomy" id="4577"/>
    <lineage>
        <taxon>Eukaryota</taxon>
        <taxon>Viridiplantae</taxon>
        <taxon>Streptophyta</taxon>
        <taxon>Embryophyta</taxon>
        <taxon>Tracheophyta</taxon>
        <taxon>Spermatophyta</taxon>
        <taxon>Magnoliopsida</taxon>
        <taxon>Liliopsida</taxon>
        <taxon>Poales</taxon>
        <taxon>Poaceae</taxon>
        <taxon>PACMAD clade</taxon>
        <taxon>Panicoideae</taxon>
        <taxon>Andropogonodae</taxon>
        <taxon>Andropogoneae</taxon>
        <taxon>Tripsacinae</taxon>
        <taxon>Zea</taxon>
    </lineage>
</organism>